<evidence type="ECO:0000313" key="3">
    <source>
        <dbReference type="Proteomes" id="UP000320762"/>
    </source>
</evidence>
<dbReference type="Proteomes" id="UP000320762">
    <property type="component" value="Unassembled WGS sequence"/>
</dbReference>
<name>A0A550CW96_9AGAR</name>
<reference evidence="2 3" key="1">
    <citation type="journal article" date="2019" name="New Phytol.">
        <title>Comparative genomics reveals unique wood-decay strategies and fruiting body development in the Schizophyllaceae.</title>
        <authorList>
            <person name="Almasi E."/>
            <person name="Sahu N."/>
            <person name="Krizsan K."/>
            <person name="Balint B."/>
            <person name="Kovacs G.M."/>
            <person name="Kiss B."/>
            <person name="Cseklye J."/>
            <person name="Drula E."/>
            <person name="Henrissat B."/>
            <person name="Nagy I."/>
            <person name="Chovatia M."/>
            <person name="Adam C."/>
            <person name="LaButti K."/>
            <person name="Lipzen A."/>
            <person name="Riley R."/>
            <person name="Grigoriev I.V."/>
            <person name="Nagy L.G."/>
        </authorList>
    </citation>
    <scope>NUCLEOTIDE SEQUENCE [LARGE SCALE GENOMIC DNA]</scope>
    <source>
        <strain evidence="2 3">NL-1724</strain>
    </source>
</reference>
<proteinExistence type="predicted"/>
<sequence>MRTGSSVRLLFATLLLHCEPSRPEVLWADYAEQICDDLPRRLQRMNIADVSIDSVVDYGLY</sequence>
<keyword evidence="1" id="KW-0732">Signal</keyword>
<dbReference type="STRING" id="97359.A0A550CW96"/>
<comment type="caution">
    <text evidence="2">The sequence shown here is derived from an EMBL/GenBank/DDBJ whole genome shotgun (WGS) entry which is preliminary data.</text>
</comment>
<keyword evidence="3" id="KW-1185">Reference proteome</keyword>
<feature type="non-terminal residue" evidence="2">
    <location>
        <position position="61"/>
    </location>
</feature>
<gene>
    <name evidence="2" type="ORF">BD626DRAFT_365908</name>
</gene>
<evidence type="ECO:0000256" key="1">
    <source>
        <dbReference type="SAM" id="SignalP"/>
    </source>
</evidence>
<dbReference type="EMBL" id="VDMD01000001">
    <property type="protein sequence ID" value="TRM69054.1"/>
    <property type="molecule type" value="Genomic_DNA"/>
</dbReference>
<evidence type="ECO:0000313" key="2">
    <source>
        <dbReference type="EMBL" id="TRM69054.1"/>
    </source>
</evidence>
<feature type="chain" id="PRO_5022129356" evidence="1">
    <location>
        <begin position="24"/>
        <end position="61"/>
    </location>
</feature>
<dbReference type="AlphaFoldDB" id="A0A550CW96"/>
<feature type="signal peptide" evidence="1">
    <location>
        <begin position="1"/>
        <end position="23"/>
    </location>
</feature>
<protein>
    <submittedName>
        <fullName evidence="2">Uncharacterized protein</fullName>
    </submittedName>
</protein>
<accession>A0A550CW96</accession>
<organism evidence="2 3">
    <name type="scientific">Schizophyllum amplum</name>
    <dbReference type="NCBI Taxonomy" id="97359"/>
    <lineage>
        <taxon>Eukaryota</taxon>
        <taxon>Fungi</taxon>
        <taxon>Dikarya</taxon>
        <taxon>Basidiomycota</taxon>
        <taxon>Agaricomycotina</taxon>
        <taxon>Agaricomycetes</taxon>
        <taxon>Agaricomycetidae</taxon>
        <taxon>Agaricales</taxon>
        <taxon>Schizophyllaceae</taxon>
        <taxon>Schizophyllum</taxon>
    </lineage>
</organism>
<dbReference type="OrthoDB" id="1728974at2759"/>